<accession>A0A7W7SC06</accession>
<keyword evidence="2" id="KW-0489">Methyltransferase</keyword>
<dbReference type="AlphaFoldDB" id="A0A7W7SC06"/>
<dbReference type="EMBL" id="JACHJR010000001">
    <property type="protein sequence ID" value="MBB4947704.1"/>
    <property type="molecule type" value="Genomic_DNA"/>
</dbReference>
<organism evidence="2 3">
    <name type="scientific">Kitasatospora gansuensis</name>
    <dbReference type="NCBI Taxonomy" id="258050"/>
    <lineage>
        <taxon>Bacteria</taxon>
        <taxon>Bacillati</taxon>
        <taxon>Actinomycetota</taxon>
        <taxon>Actinomycetes</taxon>
        <taxon>Kitasatosporales</taxon>
        <taxon>Streptomycetaceae</taxon>
        <taxon>Kitasatospora</taxon>
    </lineage>
</organism>
<dbReference type="SUPFAM" id="SSF53335">
    <property type="entry name" value="S-adenosyl-L-methionine-dependent methyltransferases"/>
    <property type="match status" value="1"/>
</dbReference>
<dbReference type="Pfam" id="PF08241">
    <property type="entry name" value="Methyltransf_11"/>
    <property type="match status" value="1"/>
</dbReference>
<name>A0A7W7SC06_9ACTN</name>
<dbReference type="CDD" id="cd02440">
    <property type="entry name" value="AdoMet_MTases"/>
    <property type="match status" value="1"/>
</dbReference>
<dbReference type="Gene3D" id="3.40.50.150">
    <property type="entry name" value="Vaccinia Virus protein VP39"/>
    <property type="match status" value="1"/>
</dbReference>
<keyword evidence="2" id="KW-0808">Transferase</keyword>
<dbReference type="PANTHER" id="PTHR43591">
    <property type="entry name" value="METHYLTRANSFERASE"/>
    <property type="match status" value="1"/>
</dbReference>
<evidence type="ECO:0000313" key="2">
    <source>
        <dbReference type="EMBL" id="MBB4947704.1"/>
    </source>
</evidence>
<dbReference type="RefSeq" id="WP_184916076.1">
    <property type="nucleotide sequence ID" value="NZ_JACHJR010000001.1"/>
</dbReference>
<sequence>MTTDVSYKELQYGWEAAYQQQTDDAPLWQEDPIPVIPQAIKALTAREVRTVVDLGCGDGRNLAALVDAGFTALGVDIAPTGLQNAKRIIRQRSFLLRADATELPLIDASVDAVTCFDVFGQIEDPSALVAEARRLLVEGGIFVTNAFTPEDQTYGEGEEIAPNTFAYKDTLFKYYSEEDIRALFDGWEIIALERVSWDDPPHGDFRPYPHTHDNWIVYATPSV</sequence>
<evidence type="ECO:0000259" key="1">
    <source>
        <dbReference type="Pfam" id="PF08241"/>
    </source>
</evidence>
<dbReference type="InterPro" id="IPR029063">
    <property type="entry name" value="SAM-dependent_MTases_sf"/>
</dbReference>
<reference evidence="2 3" key="1">
    <citation type="submission" date="2020-08" db="EMBL/GenBank/DDBJ databases">
        <title>Sequencing the genomes of 1000 actinobacteria strains.</title>
        <authorList>
            <person name="Klenk H.-P."/>
        </authorList>
    </citation>
    <scope>NUCLEOTIDE SEQUENCE [LARGE SCALE GENOMIC DNA]</scope>
    <source>
        <strain evidence="2 3">DSM 44786</strain>
    </source>
</reference>
<protein>
    <submittedName>
        <fullName evidence="2">SAM-dependent methyltransferase</fullName>
    </submittedName>
</protein>
<keyword evidence="3" id="KW-1185">Reference proteome</keyword>
<dbReference type="Proteomes" id="UP000573327">
    <property type="component" value="Unassembled WGS sequence"/>
</dbReference>
<dbReference type="GO" id="GO:0008757">
    <property type="term" value="F:S-adenosylmethionine-dependent methyltransferase activity"/>
    <property type="evidence" value="ECO:0007669"/>
    <property type="project" value="InterPro"/>
</dbReference>
<feature type="domain" description="Methyltransferase type 11" evidence="1">
    <location>
        <begin position="52"/>
        <end position="143"/>
    </location>
</feature>
<dbReference type="InterPro" id="IPR013216">
    <property type="entry name" value="Methyltransf_11"/>
</dbReference>
<dbReference type="GO" id="GO:0032259">
    <property type="term" value="P:methylation"/>
    <property type="evidence" value="ECO:0007669"/>
    <property type="project" value="UniProtKB-KW"/>
</dbReference>
<proteinExistence type="predicted"/>
<comment type="caution">
    <text evidence="2">The sequence shown here is derived from an EMBL/GenBank/DDBJ whole genome shotgun (WGS) entry which is preliminary data.</text>
</comment>
<evidence type="ECO:0000313" key="3">
    <source>
        <dbReference type="Proteomes" id="UP000573327"/>
    </source>
</evidence>
<gene>
    <name evidence="2" type="ORF">F4556_003239</name>
</gene>